<reference evidence="8 9" key="1">
    <citation type="submission" date="2019-03" db="EMBL/GenBank/DDBJ databases">
        <title>Sequencing the genomes of 1000 actinobacteria strains.</title>
        <authorList>
            <person name="Klenk H.-P."/>
        </authorList>
    </citation>
    <scope>NUCLEOTIDE SEQUENCE [LARGE SCALE GENOMIC DNA]</scope>
    <source>
        <strain evidence="8 9">DSM 18936</strain>
    </source>
</reference>
<keyword evidence="3" id="KW-0285">Flavoprotein</keyword>
<evidence type="ECO:0000256" key="2">
    <source>
        <dbReference type="ARBA" id="ARBA00004725"/>
    </source>
</evidence>
<dbReference type="GO" id="GO:0004152">
    <property type="term" value="F:dihydroorotate dehydrogenase activity"/>
    <property type="evidence" value="ECO:0007669"/>
    <property type="project" value="InterPro"/>
</dbReference>
<evidence type="ECO:0000256" key="4">
    <source>
        <dbReference type="ARBA" id="ARBA00022643"/>
    </source>
</evidence>
<dbReference type="InterPro" id="IPR013785">
    <property type="entry name" value="Aldolase_TIM"/>
</dbReference>
<accession>A0A4R7I0K5</accession>
<evidence type="ECO:0000256" key="1">
    <source>
        <dbReference type="ARBA" id="ARBA00001917"/>
    </source>
</evidence>
<dbReference type="SUPFAM" id="SSF51395">
    <property type="entry name" value="FMN-linked oxidoreductases"/>
    <property type="match status" value="1"/>
</dbReference>
<dbReference type="OrthoDB" id="9794954at2"/>
<sequence>MIDLHTEYMGLSLRSPLVASAGPFTGDLDKLRELRDAGVAAVVLPSLFEEQIEHETSEIDRLYSMHENSFGEATSFVPELDNYNTGTDTYLSLIEAARDVVDVPVIASLNGANIGGWLRYARLLEDAGADAIELNLYAVNADPAIPAQDIESEQLELVALLTEDVGIPVAVKISPFYTSVAAFALGLQEAGAAGMVLFNRFYAPDLDLEQLDVKSKISLSRPAELRLPLRWIGILREFLDLSLAGSTGVHSGRDAVKLILAGADVTMMTSALLFNGASYVAQVEQELLEWMQHHDYRSVSEMRGAVSRDSTADPAAYERANYIGNIASYSSRFIAGQPIRLQSR</sequence>
<organism evidence="8 9">
    <name type="scientific">Ilumatobacter fluminis</name>
    <dbReference type="NCBI Taxonomy" id="467091"/>
    <lineage>
        <taxon>Bacteria</taxon>
        <taxon>Bacillati</taxon>
        <taxon>Actinomycetota</taxon>
        <taxon>Acidimicrobiia</taxon>
        <taxon>Acidimicrobiales</taxon>
        <taxon>Ilumatobacteraceae</taxon>
        <taxon>Ilumatobacter</taxon>
    </lineage>
</organism>
<dbReference type="GO" id="GO:0006207">
    <property type="term" value="P:'de novo' pyrimidine nucleobase biosynthetic process"/>
    <property type="evidence" value="ECO:0007669"/>
    <property type="project" value="TreeGrafter"/>
</dbReference>
<evidence type="ECO:0000256" key="3">
    <source>
        <dbReference type="ARBA" id="ARBA00022630"/>
    </source>
</evidence>
<dbReference type="InterPro" id="IPR012135">
    <property type="entry name" value="Dihydroorotate_DH_1_2"/>
</dbReference>
<evidence type="ECO:0000256" key="6">
    <source>
        <dbReference type="ARBA" id="ARBA00023002"/>
    </source>
</evidence>
<dbReference type="InterPro" id="IPR005720">
    <property type="entry name" value="Dihydroorotate_DH_cat"/>
</dbReference>
<dbReference type="PIRSF" id="PIRSF000164">
    <property type="entry name" value="DHO_oxidase"/>
    <property type="match status" value="1"/>
</dbReference>
<keyword evidence="4" id="KW-0288">FMN</keyword>
<dbReference type="Pfam" id="PF01180">
    <property type="entry name" value="DHO_dh"/>
    <property type="match status" value="1"/>
</dbReference>
<dbReference type="UniPathway" id="UPA00070"/>
<evidence type="ECO:0000313" key="8">
    <source>
        <dbReference type="EMBL" id="TDT17052.1"/>
    </source>
</evidence>
<evidence type="ECO:0000313" key="9">
    <source>
        <dbReference type="Proteomes" id="UP000294558"/>
    </source>
</evidence>
<evidence type="ECO:0000256" key="5">
    <source>
        <dbReference type="ARBA" id="ARBA00022975"/>
    </source>
</evidence>
<comment type="cofactor">
    <cofactor evidence="1">
        <name>FMN</name>
        <dbReference type="ChEBI" id="CHEBI:58210"/>
    </cofactor>
</comment>
<keyword evidence="5" id="KW-0665">Pyrimidine biosynthesis</keyword>
<evidence type="ECO:0000259" key="7">
    <source>
        <dbReference type="Pfam" id="PF01180"/>
    </source>
</evidence>
<dbReference type="AlphaFoldDB" id="A0A4R7I0K5"/>
<gene>
    <name evidence="8" type="ORF">BDK89_2654</name>
</gene>
<comment type="pathway">
    <text evidence="2">Pyrimidine metabolism; UMP biosynthesis via de novo pathway.</text>
</comment>
<dbReference type="GO" id="GO:0044205">
    <property type="term" value="P:'de novo' UMP biosynthetic process"/>
    <property type="evidence" value="ECO:0007669"/>
    <property type="project" value="UniProtKB-UniPathway"/>
</dbReference>
<dbReference type="GO" id="GO:0005737">
    <property type="term" value="C:cytoplasm"/>
    <property type="evidence" value="ECO:0007669"/>
    <property type="project" value="InterPro"/>
</dbReference>
<dbReference type="EMBL" id="SOAU01000001">
    <property type="protein sequence ID" value="TDT17052.1"/>
    <property type="molecule type" value="Genomic_DNA"/>
</dbReference>
<keyword evidence="9" id="KW-1185">Reference proteome</keyword>
<dbReference type="Proteomes" id="UP000294558">
    <property type="component" value="Unassembled WGS sequence"/>
</dbReference>
<dbReference type="RefSeq" id="WP_133869364.1">
    <property type="nucleotide sequence ID" value="NZ_SOAU01000001.1"/>
</dbReference>
<dbReference type="InterPro" id="IPR050074">
    <property type="entry name" value="DHO_dehydrogenase"/>
</dbReference>
<dbReference type="NCBIfam" id="NF005741">
    <property type="entry name" value="PRK07565.1"/>
    <property type="match status" value="1"/>
</dbReference>
<dbReference type="PANTHER" id="PTHR48109:SF3">
    <property type="entry name" value="SLL0744 PROTEIN"/>
    <property type="match status" value="1"/>
</dbReference>
<protein>
    <submittedName>
        <fullName evidence="8">Dihydroorotate dehydrogenase (Fumarate)</fullName>
    </submittedName>
</protein>
<dbReference type="PANTHER" id="PTHR48109">
    <property type="entry name" value="DIHYDROOROTATE DEHYDROGENASE (QUINONE), MITOCHONDRIAL-RELATED"/>
    <property type="match status" value="1"/>
</dbReference>
<feature type="domain" description="Dihydroorotate dehydrogenase catalytic" evidence="7">
    <location>
        <begin position="6"/>
        <end position="291"/>
    </location>
</feature>
<comment type="caution">
    <text evidence="8">The sequence shown here is derived from an EMBL/GenBank/DDBJ whole genome shotgun (WGS) entry which is preliminary data.</text>
</comment>
<dbReference type="Gene3D" id="3.20.20.70">
    <property type="entry name" value="Aldolase class I"/>
    <property type="match status" value="1"/>
</dbReference>
<keyword evidence="6" id="KW-0560">Oxidoreductase</keyword>
<name>A0A4R7I0K5_9ACTN</name>
<proteinExistence type="predicted"/>